<dbReference type="GO" id="GO:0008300">
    <property type="term" value="P:isoprenoid catabolic process"/>
    <property type="evidence" value="ECO:0007669"/>
    <property type="project" value="TreeGrafter"/>
</dbReference>
<dbReference type="InterPro" id="IPR029045">
    <property type="entry name" value="ClpP/crotonase-like_dom_sf"/>
</dbReference>
<dbReference type="PANTHER" id="PTHR42964">
    <property type="entry name" value="ENOYL-COA HYDRATASE"/>
    <property type="match status" value="1"/>
</dbReference>
<dbReference type="PROSITE" id="PS00166">
    <property type="entry name" value="ENOYL_COA_HYDRATASE"/>
    <property type="match status" value="1"/>
</dbReference>
<dbReference type="Gene3D" id="1.10.12.10">
    <property type="entry name" value="Lyase 2-enoyl-coa Hydratase, Chain A, domain 2"/>
    <property type="match status" value="1"/>
</dbReference>
<dbReference type="Pfam" id="PF00378">
    <property type="entry name" value="ECH_1"/>
    <property type="match status" value="1"/>
</dbReference>
<evidence type="ECO:0000313" key="4">
    <source>
        <dbReference type="Proteomes" id="UP000316343"/>
    </source>
</evidence>
<dbReference type="PANTHER" id="PTHR42964:SF1">
    <property type="entry name" value="POLYKETIDE BIOSYNTHESIS ENOYL-COA HYDRATASE PKSH-RELATED"/>
    <property type="match status" value="1"/>
</dbReference>
<keyword evidence="4" id="KW-1185">Reference proteome</keyword>
<dbReference type="InterPro" id="IPR001753">
    <property type="entry name" value="Enoyl-CoA_hydra/iso"/>
</dbReference>
<dbReference type="InterPro" id="IPR051683">
    <property type="entry name" value="Enoyl-CoA_Hydratase/Isomerase"/>
</dbReference>
<evidence type="ECO:0000256" key="1">
    <source>
        <dbReference type="ARBA" id="ARBA00005254"/>
    </source>
</evidence>
<dbReference type="EMBL" id="VHJK01000001">
    <property type="protein sequence ID" value="TRD11103.1"/>
    <property type="molecule type" value="Genomic_DNA"/>
</dbReference>
<dbReference type="GO" id="GO:0016853">
    <property type="term" value="F:isomerase activity"/>
    <property type="evidence" value="ECO:0007669"/>
    <property type="project" value="UniProtKB-KW"/>
</dbReference>
<comment type="caution">
    <text evidence="3">The sequence shown here is derived from an EMBL/GenBank/DDBJ whole genome shotgun (WGS) entry which is preliminary data.</text>
</comment>
<dbReference type="SUPFAM" id="SSF52096">
    <property type="entry name" value="ClpP/crotonase"/>
    <property type="match status" value="1"/>
</dbReference>
<sequence length="252" mass="27176">MTLRLQIDGAAAHLVIDRADKRNSFNMAMWQAMPGLLEQAARNSDLRLLIVRSAAADSAFCAGADIKELLANKDDGEWCAANQAAINRVQHMLARHALPTIAFVEGDCIGGGCGIALACDLRIATPAARFGITPAKLGLVYPMHDVKLLTDLVGPGQAKRLLYTGNLIDASEALRIGLIEQIADSPAAIADQLLSASPHSIREMKRFVRRVLDGQSADDEDTLRIFAEAFAGSDFFEGTTAFVEKRKARFGQ</sequence>
<name>A0A547PAE2_9SPHN</name>
<protein>
    <submittedName>
        <fullName evidence="3">Enoyl-CoA hydratase/isomerase family protein</fullName>
    </submittedName>
</protein>
<gene>
    <name evidence="3" type="ORF">FGU71_04045</name>
</gene>
<dbReference type="InterPro" id="IPR014748">
    <property type="entry name" value="Enoyl-CoA_hydra_C"/>
</dbReference>
<comment type="similarity">
    <text evidence="1 2">Belongs to the enoyl-CoA hydratase/isomerase family.</text>
</comment>
<dbReference type="OrthoDB" id="5730382at2"/>
<keyword evidence="3" id="KW-0413">Isomerase</keyword>
<reference evidence="3 4" key="1">
    <citation type="submission" date="2019-06" db="EMBL/GenBank/DDBJ databases">
        <title>Erythrobacter insulae sp. nov., isolated from a tidal flat.</title>
        <authorList>
            <person name="Yoon J.-H."/>
        </authorList>
    </citation>
    <scope>NUCLEOTIDE SEQUENCE [LARGE SCALE GENOMIC DNA]</scope>
    <source>
        <strain evidence="3 4">JBTF-M21</strain>
    </source>
</reference>
<dbReference type="Proteomes" id="UP000316343">
    <property type="component" value="Unassembled WGS sequence"/>
</dbReference>
<dbReference type="RefSeq" id="WP_142787367.1">
    <property type="nucleotide sequence ID" value="NZ_VHJK01000001.1"/>
</dbReference>
<proteinExistence type="inferred from homology"/>
<evidence type="ECO:0000313" key="3">
    <source>
        <dbReference type="EMBL" id="TRD11103.1"/>
    </source>
</evidence>
<accession>A0A547PAE2</accession>
<dbReference type="CDD" id="cd06558">
    <property type="entry name" value="crotonase-like"/>
    <property type="match status" value="1"/>
</dbReference>
<evidence type="ECO:0000256" key="2">
    <source>
        <dbReference type="RuleBase" id="RU003707"/>
    </source>
</evidence>
<dbReference type="AlphaFoldDB" id="A0A547PAE2"/>
<dbReference type="Gene3D" id="3.90.226.10">
    <property type="entry name" value="2-enoyl-CoA Hydratase, Chain A, domain 1"/>
    <property type="match status" value="1"/>
</dbReference>
<dbReference type="InterPro" id="IPR018376">
    <property type="entry name" value="Enoyl-CoA_hyd/isom_CS"/>
</dbReference>
<organism evidence="3 4">
    <name type="scientific">Erythrobacter insulae</name>
    <dbReference type="NCBI Taxonomy" id="2584124"/>
    <lineage>
        <taxon>Bacteria</taxon>
        <taxon>Pseudomonadati</taxon>
        <taxon>Pseudomonadota</taxon>
        <taxon>Alphaproteobacteria</taxon>
        <taxon>Sphingomonadales</taxon>
        <taxon>Erythrobacteraceae</taxon>
        <taxon>Erythrobacter/Porphyrobacter group</taxon>
        <taxon>Erythrobacter</taxon>
    </lineage>
</organism>